<keyword evidence="3 6" id="KW-0223">Dioxygenase</keyword>
<keyword evidence="5" id="KW-0408">Iron</keyword>
<keyword evidence="2" id="KW-0479">Metal-binding</keyword>
<evidence type="ECO:0000256" key="3">
    <source>
        <dbReference type="ARBA" id="ARBA00022964"/>
    </source>
</evidence>
<dbReference type="GO" id="GO:0051213">
    <property type="term" value="F:dioxygenase activity"/>
    <property type="evidence" value="ECO:0007669"/>
    <property type="project" value="UniProtKB-KW"/>
</dbReference>
<gene>
    <name evidence="6" type="ORF">KDL28_18355</name>
</gene>
<evidence type="ECO:0000313" key="6">
    <source>
        <dbReference type="EMBL" id="MCO1657027.1"/>
    </source>
</evidence>
<dbReference type="PANTHER" id="PTHR12918">
    <property type="entry name" value="CYSTEINE DIOXYGENASE"/>
    <property type="match status" value="1"/>
</dbReference>
<evidence type="ECO:0000313" key="7">
    <source>
        <dbReference type="Proteomes" id="UP001165283"/>
    </source>
</evidence>
<dbReference type="InterPro" id="IPR011051">
    <property type="entry name" value="RmlC_Cupin_sf"/>
</dbReference>
<dbReference type="SUPFAM" id="SSF51182">
    <property type="entry name" value="RmlC-like cupins"/>
    <property type="match status" value="1"/>
</dbReference>
<dbReference type="EMBL" id="JAGSOV010000039">
    <property type="protein sequence ID" value="MCO1657027.1"/>
    <property type="molecule type" value="Genomic_DNA"/>
</dbReference>
<evidence type="ECO:0000256" key="4">
    <source>
        <dbReference type="ARBA" id="ARBA00023002"/>
    </source>
</evidence>
<name>A0ABT1A211_9PSEU</name>
<protein>
    <submittedName>
        <fullName evidence="6">Cysteine dioxygenase family protein</fullName>
    </submittedName>
</protein>
<keyword evidence="4" id="KW-0560">Oxidoreductase</keyword>
<dbReference type="Gene3D" id="2.60.120.10">
    <property type="entry name" value="Jelly Rolls"/>
    <property type="match status" value="1"/>
</dbReference>
<evidence type="ECO:0000256" key="1">
    <source>
        <dbReference type="ARBA" id="ARBA00006622"/>
    </source>
</evidence>
<dbReference type="Pfam" id="PF05995">
    <property type="entry name" value="CDO_I"/>
    <property type="match status" value="1"/>
</dbReference>
<proteinExistence type="inferred from homology"/>
<dbReference type="InterPro" id="IPR014710">
    <property type="entry name" value="RmlC-like_jellyroll"/>
</dbReference>
<organism evidence="6 7">
    <name type="scientific">Pseudonocardia humida</name>
    <dbReference type="NCBI Taxonomy" id="2800819"/>
    <lineage>
        <taxon>Bacteria</taxon>
        <taxon>Bacillati</taxon>
        <taxon>Actinomycetota</taxon>
        <taxon>Actinomycetes</taxon>
        <taxon>Pseudonocardiales</taxon>
        <taxon>Pseudonocardiaceae</taxon>
        <taxon>Pseudonocardia</taxon>
    </lineage>
</organism>
<evidence type="ECO:0000256" key="2">
    <source>
        <dbReference type="ARBA" id="ARBA00022723"/>
    </source>
</evidence>
<accession>A0ABT1A211</accession>
<comment type="similarity">
    <text evidence="1">Belongs to the cysteine dioxygenase family.</text>
</comment>
<dbReference type="Proteomes" id="UP001165283">
    <property type="component" value="Unassembled WGS sequence"/>
</dbReference>
<keyword evidence="7" id="KW-1185">Reference proteome</keyword>
<dbReference type="InterPro" id="IPR010300">
    <property type="entry name" value="CDO_1"/>
</dbReference>
<reference evidence="6" key="1">
    <citation type="submission" date="2021-04" db="EMBL/GenBank/DDBJ databases">
        <title>Pseudonocardia sp. nov., isolated from sandy soil of mangrove forest.</title>
        <authorList>
            <person name="Zan Z."/>
            <person name="Huang R."/>
            <person name="Liu W."/>
        </authorList>
    </citation>
    <scope>NUCLEOTIDE SEQUENCE</scope>
    <source>
        <strain evidence="6">S2-4</strain>
    </source>
</reference>
<sequence length="152" mass="16526">MSLGELTALTRRIATEVRAGLHRVPIDPDRRWYRQLRDDGVVDVWLIGWATGQSTELHDHGGSLGALTVVSGMLAEHRWAPHRGGIRARSLRTGSSQGFRLGHVHDVVNHGVVSAVSVHAYSPPLTVMSYYALDPGAAALRRLRTVPDGLPG</sequence>
<comment type="caution">
    <text evidence="6">The sequence shown here is derived from an EMBL/GenBank/DDBJ whole genome shotgun (WGS) entry which is preliminary data.</text>
</comment>
<dbReference type="PANTHER" id="PTHR12918:SF1">
    <property type="entry name" value="CYSTEINE DIOXYGENASE TYPE 1"/>
    <property type="match status" value="1"/>
</dbReference>
<dbReference type="CDD" id="cd10548">
    <property type="entry name" value="cupin_CDO"/>
    <property type="match status" value="1"/>
</dbReference>
<evidence type="ECO:0000256" key="5">
    <source>
        <dbReference type="ARBA" id="ARBA00023004"/>
    </source>
</evidence>